<evidence type="ECO:0000256" key="3">
    <source>
        <dbReference type="ARBA" id="ARBA00022692"/>
    </source>
</evidence>
<comment type="subcellular location">
    <subcellularLocation>
        <location evidence="1">Membrane</location>
        <topology evidence="1">Multi-pass membrane protein</topology>
    </subcellularLocation>
</comment>
<keyword evidence="4 6" id="KW-1133">Transmembrane helix</keyword>
<evidence type="ECO:0000256" key="4">
    <source>
        <dbReference type="ARBA" id="ARBA00022989"/>
    </source>
</evidence>
<accession>A0A3M7Q5A2</accession>
<dbReference type="InterPro" id="IPR012435">
    <property type="entry name" value="TMEM144"/>
</dbReference>
<proteinExistence type="inferred from homology"/>
<dbReference type="Proteomes" id="UP000276133">
    <property type="component" value="Unassembled WGS sequence"/>
</dbReference>
<dbReference type="GO" id="GO:0016020">
    <property type="term" value="C:membrane"/>
    <property type="evidence" value="ECO:0007669"/>
    <property type="project" value="UniProtKB-SubCell"/>
</dbReference>
<dbReference type="EMBL" id="REGN01007338">
    <property type="protein sequence ID" value="RNA06597.1"/>
    <property type="molecule type" value="Genomic_DNA"/>
</dbReference>
<keyword evidence="3 6" id="KW-0812">Transmembrane</keyword>
<evidence type="ECO:0000256" key="6">
    <source>
        <dbReference type="SAM" id="Phobius"/>
    </source>
</evidence>
<feature type="transmembrane region" description="Helical" evidence="6">
    <location>
        <begin position="292"/>
        <end position="311"/>
    </location>
</feature>
<evidence type="ECO:0000256" key="1">
    <source>
        <dbReference type="ARBA" id="ARBA00004141"/>
    </source>
</evidence>
<evidence type="ECO:0000313" key="8">
    <source>
        <dbReference type="Proteomes" id="UP000276133"/>
    </source>
</evidence>
<feature type="transmembrane region" description="Helical" evidence="6">
    <location>
        <begin position="234"/>
        <end position="254"/>
    </location>
</feature>
<name>A0A3M7Q5A2_BRAPC</name>
<dbReference type="GO" id="GO:0015144">
    <property type="term" value="F:carbohydrate transmembrane transporter activity"/>
    <property type="evidence" value="ECO:0007669"/>
    <property type="project" value="InterPro"/>
</dbReference>
<comment type="similarity">
    <text evidence="2">Belongs to the TMEM144 family.</text>
</comment>
<dbReference type="OrthoDB" id="426527at2759"/>
<feature type="transmembrane region" description="Helical" evidence="6">
    <location>
        <begin position="165"/>
        <end position="181"/>
    </location>
</feature>
<feature type="transmembrane region" description="Helical" evidence="6">
    <location>
        <begin position="12"/>
        <end position="32"/>
    </location>
</feature>
<dbReference type="InterPro" id="IPR010651">
    <property type="entry name" value="Sugar_transport"/>
</dbReference>
<keyword evidence="8" id="KW-1185">Reference proteome</keyword>
<sequence>MDALEANSTSLPAYSGFLFLIGSSVFYGSNYLPTGDGMFFQLILCIAIWTVGFVTGNVNTVPIIRTIGIGLGLIIWCSLELIIGWATARFGFFGLDANVPSSLSMNYIGIVLALISFIFYIFVKSETSKNQVDSVDLTNSTQVLKDSDVRQSDFFGRLNSVKKRIVGISLAAISGILYGQSNTPVLYTAQIHESKNYLDYVLSYYTGILLASLGYFVIYSALKKNKPIVYPQVILPGLLSGWMWGVANVCYFLATNALNQAISFPISTCGPPIVASFCGIVLYKEIKGKRNLIILGAGFSVAIAASILIGLST</sequence>
<comment type="caution">
    <text evidence="7">The sequence shown here is derived from an EMBL/GenBank/DDBJ whole genome shotgun (WGS) entry which is preliminary data.</text>
</comment>
<dbReference type="PANTHER" id="PTHR16119:SF17">
    <property type="entry name" value="TRANSMEMBRANE PROTEIN 144"/>
    <property type="match status" value="1"/>
</dbReference>
<feature type="transmembrane region" description="Helical" evidence="6">
    <location>
        <begin position="105"/>
        <end position="123"/>
    </location>
</feature>
<evidence type="ECO:0000313" key="7">
    <source>
        <dbReference type="EMBL" id="RNA06597.1"/>
    </source>
</evidence>
<feature type="transmembrane region" description="Helical" evidence="6">
    <location>
        <begin position="260"/>
        <end position="283"/>
    </location>
</feature>
<dbReference type="AlphaFoldDB" id="A0A3M7Q5A2"/>
<feature type="transmembrane region" description="Helical" evidence="6">
    <location>
        <begin position="63"/>
        <end position="85"/>
    </location>
</feature>
<dbReference type="PANTHER" id="PTHR16119">
    <property type="entry name" value="TRANSMEMBRANE PROTEIN 144"/>
    <property type="match status" value="1"/>
</dbReference>
<evidence type="ECO:0000256" key="5">
    <source>
        <dbReference type="ARBA" id="ARBA00023136"/>
    </source>
</evidence>
<gene>
    <name evidence="7" type="ORF">BpHYR1_004945</name>
</gene>
<feature type="transmembrane region" description="Helical" evidence="6">
    <location>
        <begin position="201"/>
        <end position="222"/>
    </location>
</feature>
<dbReference type="Pfam" id="PF07857">
    <property type="entry name" value="TMEM144"/>
    <property type="match status" value="1"/>
</dbReference>
<feature type="transmembrane region" description="Helical" evidence="6">
    <location>
        <begin position="38"/>
        <end position="56"/>
    </location>
</feature>
<protein>
    <submittedName>
        <fullName evidence="7">Transmembrane protein-like</fullName>
    </submittedName>
</protein>
<organism evidence="7 8">
    <name type="scientific">Brachionus plicatilis</name>
    <name type="common">Marine rotifer</name>
    <name type="synonym">Brachionus muelleri</name>
    <dbReference type="NCBI Taxonomy" id="10195"/>
    <lineage>
        <taxon>Eukaryota</taxon>
        <taxon>Metazoa</taxon>
        <taxon>Spiralia</taxon>
        <taxon>Gnathifera</taxon>
        <taxon>Rotifera</taxon>
        <taxon>Eurotatoria</taxon>
        <taxon>Monogononta</taxon>
        <taxon>Pseudotrocha</taxon>
        <taxon>Ploima</taxon>
        <taxon>Brachionidae</taxon>
        <taxon>Brachionus</taxon>
    </lineage>
</organism>
<evidence type="ECO:0000256" key="2">
    <source>
        <dbReference type="ARBA" id="ARBA00005731"/>
    </source>
</evidence>
<keyword evidence="5 6" id="KW-0472">Membrane</keyword>
<reference evidence="7 8" key="1">
    <citation type="journal article" date="2018" name="Sci. Rep.">
        <title>Genomic signatures of local adaptation to the degree of environmental predictability in rotifers.</title>
        <authorList>
            <person name="Franch-Gras L."/>
            <person name="Hahn C."/>
            <person name="Garcia-Roger E.M."/>
            <person name="Carmona M.J."/>
            <person name="Serra M."/>
            <person name="Gomez A."/>
        </authorList>
    </citation>
    <scope>NUCLEOTIDE SEQUENCE [LARGE SCALE GENOMIC DNA]</scope>
    <source>
        <strain evidence="7">HYR1</strain>
    </source>
</reference>